<evidence type="ECO:0000256" key="3">
    <source>
        <dbReference type="ARBA" id="ARBA00023163"/>
    </source>
</evidence>
<sequence length="227" mass="24355">MSVMATILPIVGNLSSAVVCPTGYLPRYSPLAQRCSMSNRIRQLRDHQGLSRKALAEMAGTTANQLVKLENGDRRLSDHWAERLAGPLGVQPYELMLPEGVPQALRMVPMLGSVACGNWKEAVQVANRHVPTIFGGRNAFALEPDGDSMDKLLPQGGYIVVDPDQLALESGKAFVVMNGDGEATAKVYRADPPRLEPASNNPAHVAMLIGETPFTVIGRIVGVMSAV</sequence>
<dbReference type="SUPFAM" id="SSF47413">
    <property type="entry name" value="lambda repressor-like DNA-binding domains"/>
    <property type="match status" value="1"/>
</dbReference>
<keyword evidence="2" id="KW-0238">DNA-binding</keyword>
<organism evidence="5 6">
    <name type="scientific">Sphingomonas japonica</name>
    <dbReference type="NCBI Taxonomy" id="511662"/>
    <lineage>
        <taxon>Bacteria</taxon>
        <taxon>Pseudomonadati</taxon>
        <taxon>Pseudomonadota</taxon>
        <taxon>Alphaproteobacteria</taxon>
        <taxon>Sphingomonadales</taxon>
        <taxon>Sphingomonadaceae</taxon>
        <taxon>Sphingomonas</taxon>
    </lineage>
</organism>
<proteinExistence type="predicted"/>
<dbReference type="Gene3D" id="2.10.109.10">
    <property type="entry name" value="Umud Fragment, subunit A"/>
    <property type="match status" value="1"/>
</dbReference>
<dbReference type="InterPro" id="IPR039418">
    <property type="entry name" value="LexA-like"/>
</dbReference>
<dbReference type="PANTHER" id="PTHR40661">
    <property type="match status" value="1"/>
</dbReference>
<keyword evidence="6" id="KW-1185">Reference proteome</keyword>
<dbReference type="Pfam" id="PF00717">
    <property type="entry name" value="Peptidase_S24"/>
    <property type="match status" value="1"/>
</dbReference>
<dbReference type="CDD" id="cd06529">
    <property type="entry name" value="S24_LexA-like"/>
    <property type="match status" value="1"/>
</dbReference>
<keyword evidence="1" id="KW-0805">Transcription regulation</keyword>
<dbReference type="Gene3D" id="1.10.260.40">
    <property type="entry name" value="lambda repressor-like DNA-binding domains"/>
    <property type="match status" value="1"/>
</dbReference>
<keyword evidence="5" id="KW-0378">Hydrolase</keyword>
<dbReference type="Proteomes" id="UP000788153">
    <property type="component" value="Unassembled WGS sequence"/>
</dbReference>
<comment type="caution">
    <text evidence="5">The sequence shown here is derived from an EMBL/GenBank/DDBJ whole genome shotgun (WGS) entry which is preliminary data.</text>
</comment>
<dbReference type="CDD" id="cd00093">
    <property type="entry name" value="HTH_XRE"/>
    <property type="match status" value="1"/>
</dbReference>
<dbReference type="PROSITE" id="PS50943">
    <property type="entry name" value="HTH_CROC1"/>
    <property type="match status" value="1"/>
</dbReference>
<name>A0ABX0U6D6_9SPHN</name>
<evidence type="ECO:0000313" key="6">
    <source>
        <dbReference type="Proteomes" id="UP000788153"/>
    </source>
</evidence>
<dbReference type="Pfam" id="PF01381">
    <property type="entry name" value="HTH_3"/>
    <property type="match status" value="1"/>
</dbReference>
<evidence type="ECO:0000259" key="4">
    <source>
        <dbReference type="PROSITE" id="PS50943"/>
    </source>
</evidence>
<reference evidence="5 6" key="1">
    <citation type="submission" date="2020-03" db="EMBL/GenBank/DDBJ databases">
        <title>Genomic Encyclopedia of Type Strains, Phase IV (KMG-IV): sequencing the most valuable type-strain genomes for metagenomic binning, comparative biology and taxonomic classification.</title>
        <authorList>
            <person name="Goeker M."/>
        </authorList>
    </citation>
    <scope>NUCLEOTIDE SEQUENCE [LARGE SCALE GENOMIC DNA]</scope>
    <source>
        <strain evidence="5 6">DSM 22753</strain>
    </source>
</reference>
<feature type="domain" description="HTH cro/C1-type" evidence="4">
    <location>
        <begin position="41"/>
        <end position="95"/>
    </location>
</feature>
<evidence type="ECO:0000256" key="2">
    <source>
        <dbReference type="ARBA" id="ARBA00023125"/>
    </source>
</evidence>
<dbReference type="InterPro" id="IPR010982">
    <property type="entry name" value="Lambda_DNA-bd_dom_sf"/>
</dbReference>
<dbReference type="GO" id="GO:0004252">
    <property type="term" value="F:serine-type endopeptidase activity"/>
    <property type="evidence" value="ECO:0007669"/>
    <property type="project" value="UniProtKB-EC"/>
</dbReference>
<accession>A0ABX0U6D6</accession>
<dbReference type="SUPFAM" id="SSF51306">
    <property type="entry name" value="LexA/Signal peptidase"/>
    <property type="match status" value="1"/>
</dbReference>
<dbReference type="PANTHER" id="PTHR40661:SF3">
    <property type="entry name" value="FELS-1 PROPHAGE TRANSCRIPTIONAL REGULATOR"/>
    <property type="match status" value="1"/>
</dbReference>
<dbReference type="EMBL" id="JAASQP010000001">
    <property type="protein sequence ID" value="NIJ24807.1"/>
    <property type="molecule type" value="Genomic_DNA"/>
</dbReference>
<gene>
    <name evidence="5" type="ORF">FHT01_002349</name>
</gene>
<dbReference type="InterPro" id="IPR001387">
    <property type="entry name" value="Cro/C1-type_HTH"/>
</dbReference>
<evidence type="ECO:0000313" key="5">
    <source>
        <dbReference type="EMBL" id="NIJ24807.1"/>
    </source>
</evidence>
<keyword evidence="3" id="KW-0804">Transcription</keyword>
<protein>
    <submittedName>
        <fullName evidence="5">Repressor LexA</fullName>
        <ecNumber evidence="5">3.4.21.88</ecNumber>
    </submittedName>
</protein>
<dbReference type="InterPro" id="IPR015927">
    <property type="entry name" value="Peptidase_S24_S26A/B/C"/>
</dbReference>
<dbReference type="InterPro" id="IPR036286">
    <property type="entry name" value="LexA/Signal_pep-like_sf"/>
</dbReference>
<dbReference type="EC" id="3.4.21.88" evidence="5"/>
<dbReference type="SMART" id="SM00530">
    <property type="entry name" value="HTH_XRE"/>
    <property type="match status" value="1"/>
</dbReference>
<evidence type="ECO:0000256" key="1">
    <source>
        <dbReference type="ARBA" id="ARBA00023015"/>
    </source>
</evidence>